<evidence type="ECO:0000313" key="3">
    <source>
        <dbReference type="EMBL" id="GFY61547.1"/>
    </source>
</evidence>
<comment type="caution">
    <text evidence="3">The sequence shown here is derived from an EMBL/GenBank/DDBJ whole genome shotgun (WGS) entry which is preliminary data.</text>
</comment>
<reference evidence="3" key="1">
    <citation type="submission" date="2020-08" db="EMBL/GenBank/DDBJ databases">
        <title>Multicomponent nature underlies the extraordinary mechanical properties of spider dragline silk.</title>
        <authorList>
            <person name="Kono N."/>
            <person name="Nakamura H."/>
            <person name="Mori M."/>
            <person name="Yoshida Y."/>
            <person name="Ohtoshi R."/>
            <person name="Malay A.D."/>
            <person name="Moran D.A.P."/>
            <person name="Tomita M."/>
            <person name="Numata K."/>
            <person name="Arakawa K."/>
        </authorList>
    </citation>
    <scope>NUCLEOTIDE SEQUENCE</scope>
</reference>
<feature type="compositionally biased region" description="Basic and acidic residues" evidence="1">
    <location>
        <begin position="177"/>
        <end position="195"/>
    </location>
</feature>
<dbReference type="Proteomes" id="UP000886998">
    <property type="component" value="Unassembled WGS sequence"/>
</dbReference>
<organism evidence="3 4">
    <name type="scientific">Trichonephila inaurata madagascariensis</name>
    <dbReference type="NCBI Taxonomy" id="2747483"/>
    <lineage>
        <taxon>Eukaryota</taxon>
        <taxon>Metazoa</taxon>
        <taxon>Ecdysozoa</taxon>
        <taxon>Arthropoda</taxon>
        <taxon>Chelicerata</taxon>
        <taxon>Arachnida</taxon>
        <taxon>Araneae</taxon>
        <taxon>Araneomorphae</taxon>
        <taxon>Entelegynae</taxon>
        <taxon>Araneoidea</taxon>
        <taxon>Nephilidae</taxon>
        <taxon>Trichonephila</taxon>
        <taxon>Trichonephila inaurata</taxon>
    </lineage>
</organism>
<feature type="region of interest" description="Disordered" evidence="1">
    <location>
        <begin position="72"/>
        <end position="239"/>
    </location>
</feature>
<feature type="compositionally biased region" description="Basic and acidic residues" evidence="1">
    <location>
        <begin position="105"/>
        <end position="120"/>
    </location>
</feature>
<feature type="domain" description="EGF-like" evidence="2">
    <location>
        <begin position="281"/>
        <end position="327"/>
    </location>
</feature>
<keyword evidence="4" id="KW-1185">Reference proteome</keyword>
<name>A0A8X7CCR3_9ARAC</name>
<evidence type="ECO:0000259" key="2">
    <source>
        <dbReference type="SMART" id="SM00181"/>
    </source>
</evidence>
<feature type="domain" description="EGF-like" evidence="2">
    <location>
        <begin position="401"/>
        <end position="439"/>
    </location>
</feature>
<dbReference type="OrthoDB" id="6421645at2759"/>
<dbReference type="SMART" id="SM00181">
    <property type="entry name" value="EGF"/>
    <property type="match status" value="3"/>
</dbReference>
<gene>
    <name evidence="3" type="primary">NCL1_12049</name>
    <name evidence="3" type="ORF">TNIN_414931</name>
</gene>
<evidence type="ECO:0000256" key="1">
    <source>
        <dbReference type="SAM" id="MobiDB-lite"/>
    </source>
</evidence>
<dbReference type="AlphaFoldDB" id="A0A8X7CCR3"/>
<proteinExistence type="predicted"/>
<dbReference type="EMBL" id="BMAV01013685">
    <property type="protein sequence ID" value="GFY61547.1"/>
    <property type="molecule type" value="Genomic_DNA"/>
</dbReference>
<dbReference type="InterPro" id="IPR000742">
    <property type="entry name" value="EGF"/>
</dbReference>
<protein>
    <recommendedName>
        <fullName evidence="2">EGF-like domain-containing protein</fullName>
    </recommendedName>
</protein>
<sequence>MASDLSVLKYKFLKIYEKKPVEEESFRSNWTEAASDELQPADCPCENGKCVWNGTRKECVCFPEFGRRTSGLNESSVVLRQPEHKKRSPEVKKLKRGVPSSLSENQDREGRPPNRSDHKRGLLSSISSNQVVRKRNRRTEENNGQVLSRGSRLGPAEERPLQSSRIQPGGSSSYNLKSREQTRKAGSRSSDRTVQAKEGPVQSRRDQSRRSSSYNLRRRHQSRQGVQDPEDSLASRRSSSFEVHIGDIAERRLKSFRVRQDGEGETSNGSSSHSVLLEPSECTMALMGIDCDCGRGFNCTFKQSNKRRNWVNCICTEGYYDSGSSCRAICNSTHPCQNGGTCQDGRCKCMEQTWGDFCENIDWCSKCTPRHVVDCVYDQKKKESACLCKNRSLVYDYIEQVCKLCPCGEGTCKYTRPYATLELHCDCNEGYKEFRGHCKKCDCGPNSSCEIDQKTGERICKCEDGFVSREGRCVEILLLEAEDCCGTESLVTVDSELLLLP</sequence>
<feature type="compositionally biased region" description="Polar residues" evidence="1">
    <location>
        <begin position="161"/>
        <end position="176"/>
    </location>
</feature>
<evidence type="ECO:0000313" key="4">
    <source>
        <dbReference type="Proteomes" id="UP000886998"/>
    </source>
</evidence>
<dbReference type="CDD" id="cd00054">
    <property type="entry name" value="EGF_CA"/>
    <property type="match status" value="1"/>
</dbReference>
<accession>A0A8X7CCR3</accession>
<feature type="domain" description="EGF-like" evidence="2">
    <location>
        <begin position="329"/>
        <end position="359"/>
    </location>
</feature>